<sequence>MVDVTVEPREIEIITRNGDTVRADVYLPAGGTAPFPVLLGASPYQKALRHLPAAPPVFPFIEYGPMQLYLDQGYAYVAMDVPGTGRSTGTWDPVSRAEGEAIHDVIEHIATLDWAGRIGMIGMSYYCWSQWNAARTRPPHLATIVAFDGATDMYRDWMYQGGIPIQGFLNSWLYGSVLLQHHGNGLPIADNGRGDFINDIYQHPFDDEWQRRRSPFWELDQVDIPVFSIGAWGKASLHLRGNFEGYRRVRGPKRLLITGAQTFAETQRLFFDEDFHRAELLPWYDYHLKGSDNTVMEGPPARFFVQGEQKIGHATDWPPPEAAVAELFLSAEHSGSQTSLNDGLLTDEPPSSGGGATSWSYPDPVWMAGVTTFDSQGVPHHTRRVVTYTTEPFQHDREFTGQGVLHLFASSDQNDMDVMVKLSLLPSEAVPSPVVRVSQGWLRASHRAEDPALTTEMRPFLRHDKPDPIDPGRVYELRIELLPMSVLVRAGDRLRLEISNWESSITEAPMTHWYGQKVGTDTYHHNDVHPSRLRLHERQRIATVQQLS</sequence>
<feature type="region of interest" description="Disordered" evidence="2">
    <location>
        <begin position="338"/>
        <end position="358"/>
    </location>
</feature>
<dbReference type="InterPro" id="IPR008979">
    <property type="entry name" value="Galactose-bd-like_sf"/>
</dbReference>
<gene>
    <name evidence="4" type="ORF">DMA12_45970</name>
</gene>
<evidence type="ECO:0000256" key="2">
    <source>
        <dbReference type="SAM" id="MobiDB-lite"/>
    </source>
</evidence>
<evidence type="ECO:0000259" key="3">
    <source>
        <dbReference type="SMART" id="SM00939"/>
    </source>
</evidence>
<dbReference type="Proteomes" id="UP000286716">
    <property type="component" value="Unassembled WGS sequence"/>
</dbReference>
<comment type="caution">
    <text evidence="4">The sequence shown here is derived from an EMBL/GenBank/DDBJ whole genome shotgun (WGS) entry which is preliminary data.</text>
</comment>
<dbReference type="InterPro" id="IPR029058">
    <property type="entry name" value="AB_hydrolase_fold"/>
</dbReference>
<dbReference type="InterPro" id="IPR050585">
    <property type="entry name" value="Xaa-Pro_dipeptidyl-ppase/CocE"/>
</dbReference>
<dbReference type="PANTHER" id="PTHR43056">
    <property type="entry name" value="PEPTIDASE S9 PROLYL OLIGOPEPTIDASE"/>
    <property type="match status" value="1"/>
</dbReference>
<dbReference type="Pfam" id="PF02129">
    <property type="entry name" value="Peptidase_S15"/>
    <property type="match status" value="1"/>
</dbReference>
<name>A0A428VW07_AMYBA</name>
<dbReference type="GO" id="GO:0008239">
    <property type="term" value="F:dipeptidyl-peptidase activity"/>
    <property type="evidence" value="ECO:0007669"/>
    <property type="project" value="InterPro"/>
</dbReference>
<dbReference type="NCBIfam" id="TIGR00976">
    <property type="entry name" value="CocE_NonD"/>
    <property type="match status" value="2"/>
</dbReference>
<dbReference type="InterPro" id="IPR000383">
    <property type="entry name" value="Xaa-Pro-like_dom"/>
</dbReference>
<dbReference type="SUPFAM" id="SSF53474">
    <property type="entry name" value="alpha/beta-Hydrolases"/>
    <property type="match status" value="1"/>
</dbReference>
<dbReference type="SUPFAM" id="SSF49785">
    <property type="entry name" value="Galactose-binding domain-like"/>
    <property type="match status" value="1"/>
</dbReference>
<evidence type="ECO:0000313" key="4">
    <source>
        <dbReference type="EMBL" id="RSM35016.1"/>
    </source>
</evidence>
<dbReference type="PANTHER" id="PTHR43056:SF10">
    <property type="entry name" value="COCE_NOND FAMILY, PUTATIVE (AFU_ORTHOLOGUE AFUA_7G00600)-RELATED"/>
    <property type="match status" value="1"/>
</dbReference>
<proteinExistence type="predicted"/>
<dbReference type="InterPro" id="IPR013736">
    <property type="entry name" value="Xaa-Pro_dipept_C"/>
</dbReference>
<dbReference type="EMBL" id="QHHU01000118">
    <property type="protein sequence ID" value="RSM35016.1"/>
    <property type="molecule type" value="Genomic_DNA"/>
</dbReference>
<feature type="domain" description="Xaa-Pro dipeptidyl-peptidase C-terminal" evidence="3">
    <location>
        <begin position="281"/>
        <end position="534"/>
    </location>
</feature>
<keyword evidence="1 4" id="KW-0378">Hydrolase</keyword>
<evidence type="ECO:0000256" key="1">
    <source>
        <dbReference type="ARBA" id="ARBA00022801"/>
    </source>
</evidence>
<accession>A0A428VW07</accession>
<dbReference type="OrthoDB" id="5240615at2"/>
<dbReference type="Pfam" id="PF08530">
    <property type="entry name" value="PepX_C"/>
    <property type="match status" value="1"/>
</dbReference>
<protein>
    <submittedName>
        <fullName evidence="4">CocE/NonD family hydrolase</fullName>
    </submittedName>
</protein>
<reference evidence="4 5" key="1">
    <citation type="submission" date="2018-05" db="EMBL/GenBank/DDBJ databases">
        <title>Evolution of GPA BGCs.</title>
        <authorList>
            <person name="Waglechner N."/>
            <person name="Wright G.D."/>
        </authorList>
    </citation>
    <scope>NUCLEOTIDE SEQUENCE [LARGE SCALE GENOMIC DNA]</scope>
    <source>
        <strain evidence="4 5">DSM 5908</strain>
    </source>
</reference>
<dbReference type="SMART" id="SM00939">
    <property type="entry name" value="PepX_C"/>
    <property type="match status" value="1"/>
</dbReference>
<keyword evidence="5" id="KW-1185">Reference proteome</keyword>
<organism evidence="4 5">
    <name type="scientific">Amycolatopsis balhimycina DSM 5908</name>
    <dbReference type="NCBI Taxonomy" id="1081091"/>
    <lineage>
        <taxon>Bacteria</taxon>
        <taxon>Bacillati</taxon>
        <taxon>Actinomycetota</taxon>
        <taxon>Actinomycetes</taxon>
        <taxon>Pseudonocardiales</taxon>
        <taxon>Pseudonocardiaceae</taxon>
        <taxon>Amycolatopsis</taxon>
    </lineage>
</organism>
<evidence type="ECO:0000313" key="5">
    <source>
        <dbReference type="Proteomes" id="UP000286716"/>
    </source>
</evidence>
<dbReference type="Gene3D" id="3.40.50.1820">
    <property type="entry name" value="alpha/beta hydrolase"/>
    <property type="match status" value="1"/>
</dbReference>
<dbReference type="RefSeq" id="WP_020643983.1">
    <property type="nucleotide sequence ID" value="NZ_QHHU01000118.1"/>
</dbReference>
<dbReference type="Gene3D" id="2.60.120.260">
    <property type="entry name" value="Galactose-binding domain-like"/>
    <property type="match status" value="1"/>
</dbReference>
<dbReference type="InterPro" id="IPR005674">
    <property type="entry name" value="CocE/Ser_esterase"/>
</dbReference>
<dbReference type="Gene3D" id="1.10.3020.20">
    <property type="match status" value="1"/>
</dbReference>
<dbReference type="AlphaFoldDB" id="A0A428VW07"/>